<reference evidence="14" key="1">
    <citation type="submission" date="2025-08" db="UniProtKB">
        <authorList>
            <consortium name="Ensembl"/>
        </authorList>
    </citation>
    <scope>IDENTIFICATION</scope>
</reference>
<dbReference type="Gene3D" id="3.30.300.110">
    <property type="entry name" value="Met-10+ protein-like domains"/>
    <property type="match status" value="1"/>
</dbReference>
<evidence type="ECO:0000313" key="15">
    <source>
        <dbReference type="Proteomes" id="UP000694388"/>
    </source>
</evidence>
<accession>A0A8C4N667</accession>
<dbReference type="Gene3D" id="3.40.50.150">
    <property type="entry name" value="Vaccinia Virus protein VP39"/>
    <property type="match status" value="1"/>
</dbReference>
<dbReference type="FunFam" id="3.30.300.110:FF:000001">
    <property type="entry name" value="tRNA (guanine(37)-N1)-methyltransferase"/>
    <property type="match status" value="1"/>
</dbReference>
<comment type="similarity">
    <text evidence="1">Belongs to the class I-like SAM-binding methyltransferase superfamily. TRM5/TYW2 family.</text>
</comment>
<keyword evidence="6 11" id="KW-0819">tRNA processing</keyword>
<comment type="catalytic activity">
    <reaction evidence="10 11">
        <text>guanosine(37) in tRNA + S-adenosyl-L-methionine = N(1)-methylguanosine(37) in tRNA + S-adenosyl-L-homocysteine + H(+)</text>
        <dbReference type="Rhea" id="RHEA:36899"/>
        <dbReference type="Rhea" id="RHEA-COMP:10145"/>
        <dbReference type="Rhea" id="RHEA-COMP:10147"/>
        <dbReference type="ChEBI" id="CHEBI:15378"/>
        <dbReference type="ChEBI" id="CHEBI:57856"/>
        <dbReference type="ChEBI" id="CHEBI:59789"/>
        <dbReference type="ChEBI" id="CHEBI:73542"/>
        <dbReference type="ChEBI" id="CHEBI:74269"/>
        <dbReference type="EC" id="2.1.1.228"/>
    </reaction>
</comment>
<keyword evidence="5 11" id="KW-0949">S-adenosyl-L-methionine</keyword>
<dbReference type="InterPro" id="IPR056743">
    <property type="entry name" value="TRM5-TYW2-like_MTfase"/>
</dbReference>
<feature type="region of interest" description="Disordered" evidence="12">
    <location>
        <begin position="18"/>
        <end position="46"/>
    </location>
</feature>
<dbReference type="HAMAP" id="MF_03152">
    <property type="entry name" value="TRM5"/>
    <property type="match status" value="1"/>
</dbReference>
<dbReference type="GO" id="GO:0070901">
    <property type="term" value="P:mitochondrial tRNA methylation"/>
    <property type="evidence" value="ECO:0007669"/>
    <property type="project" value="UniProtKB-ARBA"/>
</dbReference>
<feature type="binding site" evidence="11">
    <location>
        <position position="326"/>
    </location>
    <ligand>
        <name>S-adenosyl-L-methionine</name>
        <dbReference type="ChEBI" id="CHEBI:59789"/>
    </ligand>
</feature>
<dbReference type="Pfam" id="PF25133">
    <property type="entry name" value="TYW2_N_2"/>
    <property type="match status" value="1"/>
</dbReference>
<feature type="binding site" evidence="11">
    <location>
        <position position="435"/>
    </location>
    <ligand>
        <name>S-adenosyl-L-methionine</name>
        <dbReference type="ChEBI" id="CHEBI:59789"/>
    </ligand>
</feature>
<feature type="binding site" evidence="11">
    <location>
        <begin position="396"/>
        <end position="397"/>
    </location>
    <ligand>
        <name>S-adenosyl-L-methionine</name>
        <dbReference type="ChEBI" id="CHEBI:59789"/>
    </ligand>
</feature>
<dbReference type="InterPro" id="IPR056744">
    <property type="entry name" value="TRM5/TYW2-like_N"/>
</dbReference>
<sequence length="617" mass="68929">MASKAATQDVTMTTTMTTTTTTTTTDSFQEGSSKDPKDNLGPSSAVRGMTQLNRGLFASTVCVPALRVPTKSAYELSRRLRKVRLNKRDLKCVIDAPREEEGEGGELGTTGEGRSALVEGTCRAAIKVKKKDQGEEEEVVAKIHGDGFETEVKCFEGKMEESGSSSINEHKLILLDPKQVTVTDGLQAGKLGHILAQTRDADLRLVSHRVDLDYVNFHVDEVLRAVLPEGQDVPSGFSRMGHIAHMNLREHQLDYKYLIGQVIIDKNHGIRTVVNKTHTINNTFRNFSMEVIAGEDDTVTTVKENGISFEFDFAAVYWNTRLCTERQRLLSRFCFGDTIYDIFAGIGPFSIPAARAGCRVLANDLNPEAYRWLQNNARRYRLRADSLRAFKSFNMDAAEFICGPLRQDLIEIIKAEEEKEKVEDKKCVTCHVIMNLPGSAIDYLPCFRGLLYQPGFSKLGAEDVRAVKACQEAENVLITVHCYAFSKAEDVIKDVRMQVGQALGLGETWCGGEVRIVRNVAPGKEMVCISLLLPRELLLEQKSWVVENRKTPEKERTNIEGFGEAVMEKEEIDELKLATKEEVKREQTEGKGQSMNEPCSKRARLECEPLEGNGFDK</sequence>
<dbReference type="GO" id="GO:0005759">
    <property type="term" value="C:mitochondrial matrix"/>
    <property type="evidence" value="ECO:0007669"/>
    <property type="project" value="UniProtKB-SubCell"/>
</dbReference>
<keyword evidence="2 11" id="KW-0963">Cytoplasm</keyword>
<comment type="similarity">
    <text evidence="11">Belongs to the TRM5 / TYW2 family.</text>
</comment>
<organism evidence="14 15">
    <name type="scientific">Eptatretus burgeri</name>
    <name type="common">Inshore hagfish</name>
    <dbReference type="NCBI Taxonomy" id="7764"/>
    <lineage>
        <taxon>Eukaryota</taxon>
        <taxon>Metazoa</taxon>
        <taxon>Chordata</taxon>
        <taxon>Craniata</taxon>
        <taxon>Vertebrata</taxon>
        <taxon>Cyclostomata</taxon>
        <taxon>Myxini</taxon>
        <taxon>Myxiniformes</taxon>
        <taxon>Myxinidae</taxon>
        <taxon>Eptatretinae</taxon>
        <taxon>Eptatretus</taxon>
    </lineage>
</organism>
<evidence type="ECO:0000256" key="1">
    <source>
        <dbReference type="ARBA" id="ARBA00009775"/>
    </source>
</evidence>
<evidence type="ECO:0000256" key="9">
    <source>
        <dbReference type="ARBA" id="ARBA00045951"/>
    </source>
</evidence>
<evidence type="ECO:0000256" key="11">
    <source>
        <dbReference type="HAMAP-Rule" id="MF_03152"/>
    </source>
</evidence>
<protein>
    <recommendedName>
        <fullName evidence="11">tRNA (guanine(37)-N1)-methyltransferase</fullName>
        <ecNumber evidence="11">2.1.1.228</ecNumber>
    </recommendedName>
    <alternativeName>
        <fullName evidence="11">M1G-methyltransferase</fullName>
    </alternativeName>
    <alternativeName>
        <fullName evidence="11">tRNA [GM37] methyltransferase</fullName>
    </alternativeName>
    <alternativeName>
        <fullName evidence="11">tRNA methyltransferase 5 homolog</fullName>
    </alternativeName>
</protein>
<dbReference type="AlphaFoldDB" id="A0A8C4N667"/>
<dbReference type="Ensembl" id="ENSEBUT00000003206.1">
    <property type="protein sequence ID" value="ENSEBUP00000002844.1"/>
    <property type="gene ID" value="ENSEBUG00000002145.1"/>
</dbReference>
<reference evidence="14" key="2">
    <citation type="submission" date="2025-09" db="UniProtKB">
        <authorList>
            <consortium name="Ensembl"/>
        </authorList>
    </citation>
    <scope>IDENTIFICATION</scope>
</reference>
<dbReference type="InterPro" id="IPR025792">
    <property type="entry name" value="tRNA_Gua_MeTrfase_euk"/>
</dbReference>
<dbReference type="PANTHER" id="PTHR23245:SF36">
    <property type="entry name" value="TRNA (GUANINE(37)-N1)-METHYLTRANSFERASE"/>
    <property type="match status" value="1"/>
</dbReference>
<keyword evidence="8 11" id="KW-0539">Nucleus</keyword>
<dbReference type="SUPFAM" id="SSF53335">
    <property type="entry name" value="S-adenosyl-L-methionine-dependent methyltransferases"/>
    <property type="match status" value="1"/>
</dbReference>
<evidence type="ECO:0000256" key="8">
    <source>
        <dbReference type="ARBA" id="ARBA00023242"/>
    </source>
</evidence>
<feature type="region of interest" description="Disordered" evidence="12">
    <location>
        <begin position="577"/>
        <end position="603"/>
    </location>
</feature>
<comment type="function">
    <text evidence="9">Involved in mitochondrial tRNA methylation. Specifically methylates the N1 position of guanosine-37 in various tRNAs. Methylation is not dependent on the nature of the nucleoside 5' of the target nucleoside. This is the first step in the biosynthesis of wybutosine (yW), a modified base adjacent to the anticodon of tRNAs and required for accurate decoding.</text>
</comment>
<evidence type="ECO:0000313" key="14">
    <source>
        <dbReference type="Ensembl" id="ENSEBUP00000002844.1"/>
    </source>
</evidence>
<dbReference type="InterPro" id="IPR029063">
    <property type="entry name" value="SAM-dependent_MTases_sf"/>
</dbReference>
<evidence type="ECO:0000259" key="13">
    <source>
        <dbReference type="PROSITE" id="PS51684"/>
    </source>
</evidence>
<feature type="binding site" evidence="11">
    <location>
        <begin position="364"/>
        <end position="365"/>
    </location>
    <ligand>
        <name>S-adenosyl-L-methionine</name>
        <dbReference type="ChEBI" id="CHEBI:59789"/>
    </ligand>
</feature>
<keyword evidence="3 11" id="KW-0489">Methyltransferase</keyword>
<comment type="subcellular location">
    <subcellularLocation>
        <location evidence="11">Mitochondrion matrix</location>
    </subcellularLocation>
    <subcellularLocation>
        <location evidence="11">Nucleus</location>
    </subcellularLocation>
    <subcellularLocation>
        <location evidence="11">Cytoplasm</location>
    </subcellularLocation>
    <text evidence="11">Predominantly in the mitochondria and in the nucleus.</text>
</comment>
<dbReference type="EC" id="2.1.1.228" evidence="11"/>
<evidence type="ECO:0000256" key="10">
    <source>
        <dbReference type="ARBA" id="ARBA00047783"/>
    </source>
</evidence>
<keyword evidence="15" id="KW-1185">Reference proteome</keyword>
<name>A0A8C4N667_EPTBU</name>
<dbReference type="CDD" id="cd02440">
    <property type="entry name" value="AdoMet_MTases"/>
    <property type="match status" value="1"/>
</dbReference>
<dbReference type="PANTHER" id="PTHR23245">
    <property type="entry name" value="TRNA METHYLTRANSFERASE"/>
    <property type="match status" value="1"/>
</dbReference>
<gene>
    <name evidence="11" type="primary">TRMT5</name>
    <name evidence="11" type="synonym">TRM5</name>
</gene>
<evidence type="ECO:0000256" key="12">
    <source>
        <dbReference type="SAM" id="MobiDB-lite"/>
    </source>
</evidence>
<evidence type="ECO:0000256" key="5">
    <source>
        <dbReference type="ARBA" id="ARBA00022691"/>
    </source>
</evidence>
<comment type="subunit">
    <text evidence="11">Monomer.</text>
</comment>
<dbReference type="GeneTree" id="ENSGT00940000153304"/>
<feature type="compositionally biased region" description="Basic and acidic residues" evidence="12">
    <location>
        <begin position="577"/>
        <end position="589"/>
    </location>
</feature>
<dbReference type="GO" id="GO:0005634">
    <property type="term" value="C:nucleus"/>
    <property type="evidence" value="ECO:0007669"/>
    <property type="project" value="UniProtKB-SubCell"/>
</dbReference>
<evidence type="ECO:0000256" key="2">
    <source>
        <dbReference type="ARBA" id="ARBA00022490"/>
    </source>
</evidence>
<evidence type="ECO:0000256" key="3">
    <source>
        <dbReference type="ARBA" id="ARBA00022603"/>
    </source>
</evidence>
<dbReference type="InterPro" id="IPR030382">
    <property type="entry name" value="MeTrfase_TRM5/TYW2"/>
</dbReference>
<evidence type="ECO:0000256" key="4">
    <source>
        <dbReference type="ARBA" id="ARBA00022679"/>
    </source>
</evidence>
<evidence type="ECO:0000256" key="6">
    <source>
        <dbReference type="ARBA" id="ARBA00022694"/>
    </source>
</evidence>
<evidence type="ECO:0000256" key="7">
    <source>
        <dbReference type="ARBA" id="ARBA00023128"/>
    </source>
</evidence>
<dbReference type="PROSITE" id="PS51684">
    <property type="entry name" value="SAM_MT_TRM5_TYW2"/>
    <property type="match status" value="1"/>
</dbReference>
<dbReference type="GO" id="GO:0052906">
    <property type="term" value="F:tRNA (guanine(37)-N1)-methyltransferase activity"/>
    <property type="evidence" value="ECO:0007669"/>
    <property type="project" value="UniProtKB-UniRule"/>
</dbReference>
<comment type="function">
    <text evidence="11">Specifically methylates the N1 position of guanosine-37 in various cytoplasmic and mitochondrial tRNAs. Methylation is not dependent on the nature of the nucleoside 5' of the target nucleoside. This is the first step in the biosynthesis of wybutosine (yW), a modified base adjacent to the anticodon of tRNAs and required for accurate decoding.</text>
</comment>
<dbReference type="Pfam" id="PF02475">
    <property type="entry name" value="TRM5-TYW2_MTfase"/>
    <property type="match status" value="1"/>
</dbReference>
<dbReference type="GO" id="GO:0002939">
    <property type="term" value="P:tRNA N1-guanine methylation"/>
    <property type="evidence" value="ECO:0007669"/>
    <property type="project" value="TreeGrafter"/>
</dbReference>
<keyword evidence="7 11" id="KW-0496">Mitochondrion</keyword>
<keyword evidence="4 11" id="KW-0808">Transferase</keyword>
<dbReference type="Proteomes" id="UP000694388">
    <property type="component" value="Unplaced"/>
</dbReference>
<proteinExistence type="inferred from homology"/>
<feature type="domain" description="SAM-dependent methyltransferase TRM5/TYW2-type" evidence="13">
    <location>
        <begin position="237"/>
        <end position="535"/>
    </location>
</feature>